<dbReference type="InterPro" id="IPR028203">
    <property type="entry name" value="PSII_CF48-like_dom"/>
</dbReference>
<feature type="signal peptide" evidence="3">
    <location>
        <begin position="1"/>
        <end position="20"/>
    </location>
</feature>
<feature type="domain" description="Photosynthesis system II assembly factor Ycf48/Hcf136-like" evidence="4">
    <location>
        <begin position="172"/>
        <end position="316"/>
    </location>
</feature>
<evidence type="ECO:0000259" key="4">
    <source>
        <dbReference type="Pfam" id="PF14870"/>
    </source>
</evidence>
<reference evidence="5 6" key="1">
    <citation type="submission" date="2023-12" db="EMBL/GenBank/DDBJ databases">
        <title>Denitrificimonas halotolerans sp. nov.,a novel species isolated from landfill leachate.</title>
        <authorList>
            <person name="Wang S."/>
        </authorList>
    </citation>
    <scope>NUCLEOTIDE SEQUENCE [LARGE SCALE GENOMIC DNA]</scope>
    <source>
        <strain evidence="5 6">JX-1</strain>
    </source>
</reference>
<dbReference type="Proteomes" id="UP001294570">
    <property type="component" value="Unassembled WGS sequence"/>
</dbReference>
<keyword evidence="3" id="KW-0732">Signal</keyword>
<gene>
    <name evidence="5" type="ORF">TOI97_00295</name>
</gene>
<dbReference type="EMBL" id="JAXIVU010000001">
    <property type="protein sequence ID" value="MDY7218026.1"/>
    <property type="molecule type" value="Genomic_DNA"/>
</dbReference>
<evidence type="ECO:0000256" key="1">
    <source>
        <dbReference type="ARBA" id="ARBA00022531"/>
    </source>
</evidence>
<evidence type="ECO:0000313" key="6">
    <source>
        <dbReference type="Proteomes" id="UP001294570"/>
    </source>
</evidence>
<dbReference type="Gene3D" id="2.130.10.10">
    <property type="entry name" value="YVTN repeat-like/Quinoprotein amine dehydrogenase"/>
    <property type="match status" value="1"/>
</dbReference>
<proteinExistence type="predicted"/>
<dbReference type="PANTHER" id="PTHR47199:SF2">
    <property type="entry name" value="PHOTOSYSTEM II STABILITY_ASSEMBLY FACTOR HCF136, CHLOROPLASTIC"/>
    <property type="match status" value="1"/>
</dbReference>
<keyword evidence="1" id="KW-0602">Photosynthesis</keyword>
<sequence length="324" mass="34953">MYRLISYSFCILVAALVLFAFSPRDGNEEDSENFNVRRVQFNDLVAVGDKLVAVGERGAIVVSENSGQAWKLTHDDQEVPVTLTDITALSDDVLLAVGHDSLILRSADGGMSWELINLDSESGEPLLGTWSADGQHVFAYGSFGKFYISDDAGKSFTPQELDIFGEHLSAMAGDSADTRLMVGEMGLVLRSFDGGASWERLEPFYQGSLFGVAHLNGSRWVAYGMRGHVFYSANNGDTWTQIDIDSELPLYGHAVSDSGKQMVIVGTGGLLVSLNDQGQLVDTSHINGLGTLTSAVILPNGNVVAAGQRGVMKSFYSHVTAWNE</sequence>
<feature type="chain" id="PRO_5046472536" evidence="3">
    <location>
        <begin position="21"/>
        <end position="324"/>
    </location>
</feature>
<keyword evidence="6" id="KW-1185">Reference proteome</keyword>
<keyword evidence="2" id="KW-0604">Photosystem II</keyword>
<dbReference type="InterPro" id="IPR015943">
    <property type="entry name" value="WD40/YVTN_repeat-like_dom_sf"/>
</dbReference>
<evidence type="ECO:0000313" key="5">
    <source>
        <dbReference type="EMBL" id="MDY7218026.1"/>
    </source>
</evidence>
<protein>
    <submittedName>
        <fullName evidence="5">YCF48-related protein</fullName>
    </submittedName>
</protein>
<organism evidence="5 6">
    <name type="scientific">Denitrificimonas halotolerans</name>
    <dbReference type="NCBI Taxonomy" id="3098930"/>
    <lineage>
        <taxon>Bacteria</taxon>
        <taxon>Pseudomonadati</taxon>
        <taxon>Pseudomonadota</taxon>
        <taxon>Gammaproteobacteria</taxon>
        <taxon>Pseudomonadales</taxon>
        <taxon>Pseudomonadaceae</taxon>
        <taxon>Denitrificimonas</taxon>
    </lineage>
</organism>
<dbReference type="SUPFAM" id="SSF50939">
    <property type="entry name" value="Sialidases"/>
    <property type="match status" value="1"/>
</dbReference>
<name>A0ABU5GPE3_9GAMM</name>
<evidence type="ECO:0000256" key="2">
    <source>
        <dbReference type="ARBA" id="ARBA00023276"/>
    </source>
</evidence>
<accession>A0ABU5GPE3</accession>
<evidence type="ECO:0000256" key="3">
    <source>
        <dbReference type="SAM" id="SignalP"/>
    </source>
</evidence>
<dbReference type="InterPro" id="IPR036278">
    <property type="entry name" value="Sialidase_sf"/>
</dbReference>
<dbReference type="PANTHER" id="PTHR47199">
    <property type="entry name" value="PHOTOSYSTEM II STABILITY/ASSEMBLY FACTOR HCF136, CHLOROPLASTIC"/>
    <property type="match status" value="1"/>
</dbReference>
<dbReference type="RefSeq" id="WP_321552132.1">
    <property type="nucleotide sequence ID" value="NZ_JAXIVU010000001.1"/>
</dbReference>
<comment type="caution">
    <text evidence="5">The sequence shown here is derived from an EMBL/GenBank/DDBJ whole genome shotgun (WGS) entry which is preliminary data.</text>
</comment>
<dbReference type="Pfam" id="PF14870">
    <property type="entry name" value="PSII_BNR"/>
    <property type="match status" value="1"/>
</dbReference>